<protein>
    <submittedName>
        <fullName evidence="3">CcmD family protein</fullName>
    </submittedName>
</protein>
<evidence type="ECO:0000256" key="2">
    <source>
        <dbReference type="SAM" id="SignalP"/>
    </source>
</evidence>
<reference evidence="3 4" key="1">
    <citation type="submission" date="2016-08" db="EMBL/GenBank/DDBJ databases">
        <authorList>
            <person name="Seilhamer J.J."/>
        </authorList>
    </citation>
    <scope>NUCLEOTIDE SEQUENCE [LARGE SCALE GENOMIC DNA]</scope>
    <source>
        <strain evidence="3 4">DX4</strain>
    </source>
</reference>
<feature type="chain" id="PRO_5009098665" evidence="2">
    <location>
        <begin position="20"/>
        <end position="72"/>
    </location>
</feature>
<keyword evidence="4" id="KW-1185">Reference proteome</keyword>
<dbReference type="AlphaFoldDB" id="A0A1D7QI29"/>
<feature type="transmembrane region" description="Helical" evidence="1">
    <location>
        <begin position="35"/>
        <end position="57"/>
    </location>
</feature>
<sequence>MKKITATFLMFMITMQLFAQGQGSAITDSLYASGKIYVVVACVVLILLGLLFFLFTIEKRLKKLEKKTSAKI</sequence>
<dbReference type="OrthoDB" id="886941at2"/>
<accession>A0A1D7QI29</accession>
<evidence type="ECO:0000256" key="1">
    <source>
        <dbReference type="SAM" id="Phobius"/>
    </source>
</evidence>
<feature type="signal peptide" evidence="2">
    <location>
        <begin position="1"/>
        <end position="19"/>
    </location>
</feature>
<gene>
    <name evidence="3" type="ORF">BFS30_14725</name>
</gene>
<evidence type="ECO:0000313" key="3">
    <source>
        <dbReference type="EMBL" id="AOM78317.1"/>
    </source>
</evidence>
<dbReference type="EMBL" id="CP017141">
    <property type="protein sequence ID" value="AOM78317.1"/>
    <property type="molecule type" value="Genomic_DNA"/>
</dbReference>
<keyword evidence="1" id="KW-0812">Transmembrane</keyword>
<dbReference type="KEGG" id="psty:BFS30_14725"/>
<dbReference type="Pfam" id="PF20077">
    <property type="entry name" value="CcmD_alt"/>
    <property type="match status" value="1"/>
</dbReference>
<dbReference type="Proteomes" id="UP000094313">
    <property type="component" value="Chromosome"/>
</dbReference>
<keyword evidence="1" id="KW-0472">Membrane</keyword>
<dbReference type="RefSeq" id="WP_069379982.1">
    <property type="nucleotide sequence ID" value="NZ_CP017141.1"/>
</dbReference>
<keyword evidence="2" id="KW-0732">Signal</keyword>
<name>A0A1D7QI29_9SPHI</name>
<organism evidence="3 4">
    <name type="scientific">Pedobacter steynii</name>
    <dbReference type="NCBI Taxonomy" id="430522"/>
    <lineage>
        <taxon>Bacteria</taxon>
        <taxon>Pseudomonadati</taxon>
        <taxon>Bacteroidota</taxon>
        <taxon>Sphingobacteriia</taxon>
        <taxon>Sphingobacteriales</taxon>
        <taxon>Sphingobacteriaceae</taxon>
        <taxon>Pedobacter</taxon>
    </lineage>
</organism>
<proteinExistence type="predicted"/>
<evidence type="ECO:0000313" key="4">
    <source>
        <dbReference type="Proteomes" id="UP000094313"/>
    </source>
</evidence>
<keyword evidence="1" id="KW-1133">Transmembrane helix</keyword>